<reference evidence="1" key="1">
    <citation type="submission" date="2019-03" db="EMBL/GenBank/DDBJ databases">
        <authorList>
            <person name="Mank J."/>
            <person name="Almeida P."/>
        </authorList>
    </citation>
    <scope>NUCLEOTIDE SEQUENCE</scope>
    <source>
        <strain evidence="1">78183</strain>
    </source>
</reference>
<name>A0A6N2L162_SALVM</name>
<protein>
    <submittedName>
        <fullName evidence="1">Uncharacterized protein</fullName>
    </submittedName>
</protein>
<accession>A0A6N2L162</accession>
<evidence type="ECO:0000313" key="1">
    <source>
        <dbReference type="EMBL" id="VFU34487.1"/>
    </source>
</evidence>
<gene>
    <name evidence="1" type="ORF">SVIM_LOCUS165329</name>
</gene>
<sequence length="93" mass="11093">MFRNQAHPQEDKKILEIGQNIEICKRWNSILQDSSFLKFHSKFHLMACLLTFWKNRTPTSSVFSLPLKAWYRIPFTFLPQWAFWLFSSGALLI</sequence>
<dbReference type="EMBL" id="CAADRP010001002">
    <property type="protein sequence ID" value="VFU34487.1"/>
    <property type="molecule type" value="Genomic_DNA"/>
</dbReference>
<dbReference type="AlphaFoldDB" id="A0A6N2L162"/>
<proteinExistence type="predicted"/>
<organism evidence="1">
    <name type="scientific">Salix viminalis</name>
    <name type="common">Common osier</name>
    <name type="synonym">Basket willow</name>
    <dbReference type="NCBI Taxonomy" id="40686"/>
    <lineage>
        <taxon>Eukaryota</taxon>
        <taxon>Viridiplantae</taxon>
        <taxon>Streptophyta</taxon>
        <taxon>Embryophyta</taxon>
        <taxon>Tracheophyta</taxon>
        <taxon>Spermatophyta</taxon>
        <taxon>Magnoliopsida</taxon>
        <taxon>eudicotyledons</taxon>
        <taxon>Gunneridae</taxon>
        <taxon>Pentapetalae</taxon>
        <taxon>rosids</taxon>
        <taxon>fabids</taxon>
        <taxon>Malpighiales</taxon>
        <taxon>Salicaceae</taxon>
        <taxon>Saliceae</taxon>
        <taxon>Salix</taxon>
    </lineage>
</organism>